<evidence type="ECO:0000313" key="3">
    <source>
        <dbReference type="Proteomes" id="UP000799537"/>
    </source>
</evidence>
<dbReference type="Proteomes" id="UP000799537">
    <property type="component" value="Unassembled WGS sequence"/>
</dbReference>
<name>A0A6A6D2L6_ZASCE</name>
<protein>
    <submittedName>
        <fullName evidence="2">Uncharacterized protein</fullName>
    </submittedName>
</protein>
<gene>
    <name evidence="2" type="ORF">M409DRAFT_17273</name>
</gene>
<accession>A0A6A6D2L6</accession>
<evidence type="ECO:0000256" key="1">
    <source>
        <dbReference type="SAM" id="MobiDB-lite"/>
    </source>
</evidence>
<feature type="compositionally biased region" description="Basic residues" evidence="1">
    <location>
        <begin position="9"/>
        <end position="22"/>
    </location>
</feature>
<feature type="compositionally biased region" description="Basic and acidic residues" evidence="1">
    <location>
        <begin position="183"/>
        <end position="198"/>
    </location>
</feature>
<dbReference type="AlphaFoldDB" id="A0A6A6D2L6"/>
<dbReference type="RefSeq" id="XP_033674222.1">
    <property type="nucleotide sequence ID" value="XM_033803984.1"/>
</dbReference>
<feature type="compositionally biased region" description="Basic residues" evidence="1">
    <location>
        <begin position="199"/>
        <end position="215"/>
    </location>
</feature>
<proteinExistence type="predicted"/>
<sequence>MAYLTPPSSKRKNRSVFNKHRQPIYYEDLYGEMNKDEEFDRYPDKCETESESERDFETDESPLQRKSSQRPSRSLKRKRGEQDTGQDSNDGLLVSEDEDNGTQYKIAPKLNSKRSIPVPPMTPKKFGMFGSKDHTKKAQKATLPDNEKAQPEEPSPKKANTRERTGRIKRSASRQLLKQQLADLDKSKKEARRTERARQKAAKASKGAVKVKKMRVKGGSRLKQAGGMSKSLLVYIDNDDIDREEYERFDD</sequence>
<evidence type="ECO:0000313" key="2">
    <source>
        <dbReference type="EMBL" id="KAF2173333.1"/>
    </source>
</evidence>
<dbReference type="GeneID" id="54557256"/>
<feature type="compositionally biased region" description="Basic and acidic residues" evidence="1">
    <location>
        <begin position="33"/>
        <end position="55"/>
    </location>
</feature>
<reference evidence="2" key="1">
    <citation type="journal article" date="2020" name="Stud. Mycol.">
        <title>101 Dothideomycetes genomes: a test case for predicting lifestyles and emergence of pathogens.</title>
        <authorList>
            <person name="Haridas S."/>
            <person name="Albert R."/>
            <person name="Binder M."/>
            <person name="Bloem J."/>
            <person name="Labutti K."/>
            <person name="Salamov A."/>
            <person name="Andreopoulos B."/>
            <person name="Baker S."/>
            <person name="Barry K."/>
            <person name="Bills G."/>
            <person name="Bluhm B."/>
            <person name="Cannon C."/>
            <person name="Castanera R."/>
            <person name="Culley D."/>
            <person name="Daum C."/>
            <person name="Ezra D."/>
            <person name="Gonzalez J."/>
            <person name="Henrissat B."/>
            <person name="Kuo A."/>
            <person name="Liang C."/>
            <person name="Lipzen A."/>
            <person name="Lutzoni F."/>
            <person name="Magnuson J."/>
            <person name="Mondo S."/>
            <person name="Nolan M."/>
            <person name="Ohm R."/>
            <person name="Pangilinan J."/>
            <person name="Park H.-J."/>
            <person name="Ramirez L."/>
            <person name="Alfaro M."/>
            <person name="Sun H."/>
            <person name="Tritt A."/>
            <person name="Yoshinaga Y."/>
            <person name="Zwiers L.-H."/>
            <person name="Turgeon B."/>
            <person name="Goodwin S."/>
            <person name="Spatafora J."/>
            <person name="Crous P."/>
            <person name="Grigoriev I."/>
        </authorList>
    </citation>
    <scope>NUCLEOTIDE SEQUENCE</scope>
    <source>
        <strain evidence="2">ATCC 36951</strain>
    </source>
</reference>
<feature type="region of interest" description="Disordered" evidence="1">
    <location>
        <begin position="1"/>
        <end position="215"/>
    </location>
</feature>
<feature type="compositionally biased region" description="Basic and acidic residues" evidence="1">
    <location>
        <begin position="145"/>
        <end position="166"/>
    </location>
</feature>
<keyword evidence="3" id="KW-1185">Reference proteome</keyword>
<dbReference type="EMBL" id="ML993580">
    <property type="protein sequence ID" value="KAF2173333.1"/>
    <property type="molecule type" value="Genomic_DNA"/>
</dbReference>
<organism evidence="2 3">
    <name type="scientific">Zasmidium cellare ATCC 36951</name>
    <dbReference type="NCBI Taxonomy" id="1080233"/>
    <lineage>
        <taxon>Eukaryota</taxon>
        <taxon>Fungi</taxon>
        <taxon>Dikarya</taxon>
        <taxon>Ascomycota</taxon>
        <taxon>Pezizomycotina</taxon>
        <taxon>Dothideomycetes</taxon>
        <taxon>Dothideomycetidae</taxon>
        <taxon>Mycosphaerellales</taxon>
        <taxon>Mycosphaerellaceae</taxon>
        <taxon>Zasmidium</taxon>
    </lineage>
</organism>